<dbReference type="EMBL" id="FNUY01000012">
    <property type="protein sequence ID" value="SEG76639.1"/>
    <property type="molecule type" value="Genomic_DNA"/>
</dbReference>
<dbReference type="Pfam" id="PF08837">
    <property type="entry name" value="DUF1810"/>
    <property type="match status" value="1"/>
</dbReference>
<proteinExistence type="predicted"/>
<dbReference type="SUPFAM" id="SSF140736">
    <property type="entry name" value="Rv1873-like"/>
    <property type="match status" value="1"/>
</dbReference>
<name>A0A1H6CU79_9HYPH</name>
<dbReference type="RefSeq" id="WP_103874996.1">
    <property type="nucleotide sequence ID" value="NZ_FNUY01000012.1"/>
</dbReference>
<dbReference type="InterPro" id="IPR014937">
    <property type="entry name" value="DUF1810"/>
</dbReference>
<gene>
    <name evidence="1" type="ORF">SAMN04488115_112134</name>
</gene>
<keyword evidence="2" id="KW-1185">Reference proteome</keyword>
<dbReference type="OrthoDB" id="9801870at2"/>
<dbReference type="Proteomes" id="UP000236743">
    <property type="component" value="Unassembled WGS sequence"/>
</dbReference>
<protein>
    <submittedName>
        <fullName evidence="1">Uncharacterized protein, DUF1810 family</fullName>
    </submittedName>
</protein>
<dbReference type="InterPro" id="IPR036287">
    <property type="entry name" value="Rv1873-like_sf"/>
</dbReference>
<dbReference type="Gene3D" id="1.25.40.380">
    <property type="entry name" value="Protein of unknown function DUF1810"/>
    <property type="match status" value="1"/>
</dbReference>
<organism evidence="1 2">
    <name type="scientific">Bosea lathyri</name>
    <dbReference type="NCBI Taxonomy" id="1036778"/>
    <lineage>
        <taxon>Bacteria</taxon>
        <taxon>Pseudomonadati</taxon>
        <taxon>Pseudomonadota</taxon>
        <taxon>Alphaproteobacteria</taxon>
        <taxon>Hyphomicrobiales</taxon>
        <taxon>Boseaceae</taxon>
        <taxon>Bosea</taxon>
    </lineage>
</organism>
<evidence type="ECO:0000313" key="1">
    <source>
        <dbReference type="EMBL" id="SEG76639.1"/>
    </source>
</evidence>
<accession>A0A1H6CU79</accession>
<sequence length="144" mass="15897">MASIEAYDLDRFVTAQAAIFDTALAELRAGQKRSHWMWFVFPQLRGLGLSSTAQFYGLSSLAEAKAYLAYPVLGPRLHACTKAILAVEGRSAHQILGSPDDLKFRSCMTLFDTATDDSDNLFRQALDRYCEGAGDERTLRALNG</sequence>
<reference evidence="1 2" key="1">
    <citation type="submission" date="2016-10" db="EMBL/GenBank/DDBJ databases">
        <authorList>
            <person name="de Groot N.N."/>
        </authorList>
    </citation>
    <scope>NUCLEOTIDE SEQUENCE [LARGE SCALE GENOMIC DNA]</scope>
    <source>
        <strain evidence="1 2">DSM 26656</strain>
    </source>
</reference>
<dbReference type="PIRSF" id="PIRSF008546">
    <property type="entry name" value="UCP008546"/>
    <property type="match status" value="1"/>
</dbReference>
<evidence type="ECO:0000313" key="2">
    <source>
        <dbReference type="Proteomes" id="UP000236743"/>
    </source>
</evidence>
<dbReference type="AlphaFoldDB" id="A0A1H6CU79"/>